<reference evidence="1 2" key="1">
    <citation type="submission" date="2017-06" db="EMBL/GenBank/DDBJ databases">
        <title>Evolution towards high GC content and high-temperature stress adaptation in endophytic Pseudomonas oryzihabitans impacted its plant-growth promoting traits.</title>
        <authorList>
            <person name="Nascimento F.X."/>
        </authorList>
    </citation>
    <scope>NUCLEOTIDE SEQUENCE [LARGE SCALE GENOMIC DNA]</scope>
    <source>
        <strain evidence="1 2">MS8</strain>
    </source>
</reference>
<evidence type="ECO:0000313" key="2">
    <source>
        <dbReference type="Proteomes" id="UP000250579"/>
    </source>
</evidence>
<dbReference type="EMBL" id="CP022198">
    <property type="protein sequence ID" value="AXA66277.1"/>
    <property type="molecule type" value="Genomic_DNA"/>
</dbReference>
<protein>
    <submittedName>
        <fullName evidence="1">Uncharacterized protein</fullName>
    </submittedName>
</protein>
<dbReference type="AlphaFoldDB" id="A0A2Z5A6L7"/>
<dbReference type="RefSeq" id="WP_208694619.1">
    <property type="nucleotide sequence ID" value="NZ_CP022198.1"/>
</dbReference>
<evidence type="ECO:0000313" key="1">
    <source>
        <dbReference type="EMBL" id="AXA66277.1"/>
    </source>
</evidence>
<gene>
    <name evidence="1" type="ORF">CE139_10710</name>
</gene>
<dbReference type="Proteomes" id="UP000250579">
    <property type="component" value="Chromosome"/>
</dbReference>
<accession>A0A2Z5A6L7</accession>
<sequence length="91" mass="10198">MTHTKNTRIYPLPQKGIDASYFASDLSDLSDDIELRFSILKDLLDQLDACTLETDSLRATIIKMTAQDLLDEMVIIHRRSKSITNASALGI</sequence>
<organism evidence="1 2">
    <name type="scientific">Pseudomonas oryzihabitans</name>
    <dbReference type="NCBI Taxonomy" id="47885"/>
    <lineage>
        <taxon>Bacteria</taxon>
        <taxon>Pseudomonadati</taxon>
        <taxon>Pseudomonadota</taxon>
        <taxon>Gammaproteobacteria</taxon>
        <taxon>Pseudomonadales</taxon>
        <taxon>Pseudomonadaceae</taxon>
        <taxon>Pseudomonas</taxon>
    </lineage>
</organism>
<name>A0A2Z5A6L7_9PSED</name>
<proteinExistence type="predicted"/>